<comment type="caution">
    <text evidence="2">The sequence shown here is derived from an EMBL/GenBank/DDBJ whole genome shotgun (WGS) entry which is preliminary data.</text>
</comment>
<gene>
    <name evidence="2" type="ORF">RclHR1_05820014</name>
</gene>
<protein>
    <recommendedName>
        <fullName evidence="1">BTB domain-containing protein</fullName>
    </recommendedName>
</protein>
<dbReference type="Gene3D" id="3.30.710.10">
    <property type="entry name" value="Potassium Channel Kv1.1, Chain A"/>
    <property type="match status" value="1"/>
</dbReference>
<dbReference type="InterPro" id="IPR000210">
    <property type="entry name" value="BTB/POZ_dom"/>
</dbReference>
<dbReference type="Proteomes" id="UP000247702">
    <property type="component" value="Unassembled WGS sequence"/>
</dbReference>
<evidence type="ECO:0000313" key="3">
    <source>
        <dbReference type="Proteomes" id="UP000247702"/>
    </source>
</evidence>
<feature type="domain" description="BTB" evidence="1">
    <location>
        <begin position="14"/>
        <end position="78"/>
    </location>
</feature>
<proteinExistence type="predicted"/>
<organism evidence="2 3">
    <name type="scientific">Rhizophagus clarus</name>
    <dbReference type="NCBI Taxonomy" id="94130"/>
    <lineage>
        <taxon>Eukaryota</taxon>
        <taxon>Fungi</taxon>
        <taxon>Fungi incertae sedis</taxon>
        <taxon>Mucoromycota</taxon>
        <taxon>Glomeromycotina</taxon>
        <taxon>Glomeromycetes</taxon>
        <taxon>Glomerales</taxon>
        <taxon>Glomeraceae</taxon>
        <taxon>Rhizophagus</taxon>
    </lineage>
</organism>
<evidence type="ECO:0000313" key="2">
    <source>
        <dbReference type="EMBL" id="GBC04722.1"/>
    </source>
</evidence>
<dbReference type="PROSITE" id="PS50097">
    <property type="entry name" value="BTB"/>
    <property type="match status" value="1"/>
</dbReference>
<accession>A0A2Z6S7L2</accession>
<dbReference type="EMBL" id="BEXD01003962">
    <property type="protein sequence ID" value="GBC04722.1"/>
    <property type="molecule type" value="Genomic_DNA"/>
</dbReference>
<keyword evidence="3" id="KW-1185">Reference proteome</keyword>
<dbReference type="Pfam" id="PF00651">
    <property type="entry name" value="BTB"/>
    <property type="match status" value="1"/>
</dbReference>
<evidence type="ECO:0000259" key="1">
    <source>
        <dbReference type="PROSITE" id="PS50097"/>
    </source>
</evidence>
<reference evidence="2 3" key="1">
    <citation type="submission" date="2017-11" db="EMBL/GenBank/DDBJ databases">
        <title>The genome of Rhizophagus clarus HR1 reveals common genetic basis of auxotrophy among arbuscular mycorrhizal fungi.</title>
        <authorList>
            <person name="Kobayashi Y."/>
        </authorList>
    </citation>
    <scope>NUCLEOTIDE SEQUENCE [LARGE SCALE GENOMIC DNA]</scope>
    <source>
        <strain evidence="2 3">HR1</strain>
    </source>
</reference>
<dbReference type="AlphaFoldDB" id="A0A2Z6S7L2"/>
<dbReference type="SMART" id="SM00225">
    <property type="entry name" value="BTB"/>
    <property type="match status" value="1"/>
</dbReference>
<sequence>MNSKRSELHYYPDGDILIIADKTIFRVHKNILKMAAPTLLNHEQQGNELPFINIPNVSSSVVDIALSMIYPRHFIMPTWMNIDALLFLASNYSINKIYVAGVTFLDQNFKKNPMFAFYLAEKYKLSFLFEETSKLVLDQLPKYKEDSAFQKLPLEIQSALIARHMSYVHSVAELSVNHFLSTYRHTCNNPAFHNKELNQEIESRVSTILDQPNNIKPSKVWSIILSHITVTDGIDCNDYFMREHLAKKFTAMFGDFKCLDIDKDEENPKCYIYISRNKS</sequence>
<dbReference type="CDD" id="cd18186">
    <property type="entry name" value="BTB_POZ_ZBTB_KLHL-like"/>
    <property type="match status" value="1"/>
</dbReference>
<dbReference type="SUPFAM" id="SSF54695">
    <property type="entry name" value="POZ domain"/>
    <property type="match status" value="1"/>
</dbReference>
<dbReference type="InterPro" id="IPR011333">
    <property type="entry name" value="SKP1/BTB/POZ_sf"/>
</dbReference>
<name>A0A2Z6S7L2_9GLOM</name>